<evidence type="ECO:0000313" key="1">
    <source>
        <dbReference type="EMBL" id="KKK80025.1"/>
    </source>
</evidence>
<reference evidence="1" key="1">
    <citation type="journal article" date="2015" name="Nature">
        <title>Complex archaea that bridge the gap between prokaryotes and eukaryotes.</title>
        <authorList>
            <person name="Spang A."/>
            <person name="Saw J.H."/>
            <person name="Jorgensen S.L."/>
            <person name="Zaremba-Niedzwiedzka K."/>
            <person name="Martijn J."/>
            <person name="Lind A.E."/>
            <person name="van Eijk R."/>
            <person name="Schleper C."/>
            <person name="Guy L."/>
            <person name="Ettema T.J."/>
        </authorList>
    </citation>
    <scope>NUCLEOTIDE SEQUENCE</scope>
</reference>
<dbReference type="EMBL" id="LAZR01053767">
    <property type="protein sequence ID" value="KKK80025.1"/>
    <property type="molecule type" value="Genomic_DNA"/>
</dbReference>
<proteinExistence type="predicted"/>
<sequence>MKRYFLTGILTIFVYSAISTGTSLNKTLIKETVTIITYEINFNVEISDSWKARSIASRFNNPGNLRSIYDSRFVKYDNLMDGYTALVRDIRYKQLGQSRYCDGNTSITEFIYVYAPPFENNTIRYVENLCRYLDIDRTTRIKDVWDTDLARAIIRVEDPVLYKEMFTKNIEIKEIYSYD</sequence>
<organism evidence="1">
    <name type="scientific">marine sediment metagenome</name>
    <dbReference type="NCBI Taxonomy" id="412755"/>
    <lineage>
        <taxon>unclassified sequences</taxon>
        <taxon>metagenomes</taxon>
        <taxon>ecological metagenomes</taxon>
    </lineage>
</organism>
<gene>
    <name evidence="1" type="ORF">LCGC14_2827610</name>
</gene>
<comment type="caution">
    <text evidence="1">The sequence shown here is derived from an EMBL/GenBank/DDBJ whole genome shotgun (WGS) entry which is preliminary data.</text>
</comment>
<name>A0A0F8Z1T8_9ZZZZ</name>
<accession>A0A0F8Z1T8</accession>
<protein>
    <submittedName>
        <fullName evidence="1">Uncharacterized protein</fullName>
    </submittedName>
</protein>
<dbReference type="AlphaFoldDB" id="A0A0F8Z1T8"/>